<sequence length="98" mass="11508">MINLNNNDYINVLIEAYKIADGTIVYKPMGDVAYILCTEEPTFSSIIYTDTRRYGTSKGMVYLRHNNDKYYAYPANKTLRVRIDKYDLQRIIDESSEY</sequence>
<evidence type="ECO:0000313" key="2">
    <source>
        <dbReference type="Proteomes" id="UP000000457"/>
    </source>
</evidence>
<gene>
    <name evidence="1" type="ORF">GAP32_079</name>
</gene>
<dbReference type="GeneID" id="13993817"/>
<dbReference type="OrthoDB" id="25405at10239"/>
<dbReference type="RefSeq" id="YP_006987182.1">
    <property type="nucleotide sequence ID" value="NC_019401.1"/>
</dbReference>
<reference evidence="1 2" key="1">
    <citation type="journal article" date="2014" name="Virology">
        <title>Supersize me: Cronobacter sakazakii phage GAP32.</title>
        <authorList>
            <person name="Abbasifar R."/>
            <person name="Griffiths M.W."/>
            <person name="Sabour P.M."/>
            <person name="Ackermann H.-W."/>
            <person name="Vandersteegen K."/>
            <person name="Lavigne R."/>
            <person name="Noben J.-P."/>
            <person name="Villa A.A."/>
            <person name="Abbasifar A."/>
            <person name="Nash J.H.E."/>
            <person name="Kropinski A.M."/>
        </authorList>
    </citation>
    <scope>NUCLEOTIDE SEQUENCE [LARGE SCALE GENOMIC DNA]</scope>
    <source>
        <strain evidence="1">GAP-32</strain>
    </source>
</reference>
<proteinExistence type="predicted"/>
<name>K4F773_9CAUD</name>
<dbReference type="Proteomes" id="UP000000457">
    <property type="component" value="Segment"/>
</dbReference>
<dbReference type="KEGG" id="vg:13993817"/>
<dbReference type="EMBL" id="JN882285">
    <property type="protein sequence ID" value="AFC21527.1"/>
    <property type="molecule type" value="Genomic_DNA"/>
</dbReference>
<organism evidence="1 2">
    <name type="scientific">Cronobacter phage vB_CsaM_GAP32</name>
    <dbReference type="NCBI Taxonomy" id="1141136"/>
    <lineage>
        <taxon>Viruses</taxon>
        <taxon>Duplodnaviria</taxon>
        <taxon>Heunggongvirae</taxon>
        <taxon>Uroviricota</taxon>
        <taxon>Caudoviricetes</taxon>
        <taxon>Mimasvirus</taxon>
        <taxon>Mimasvirus GAP32</taxon>
    </lineage>
</organism>
<evidence type="ECO:0000313" key="1">
    <source>
        <dbReference type="EMBL" id="AFC21527.1"/>
    </source>
</evidence>
<keyword evidence="2" id="KW-1185">Reference proteome</keyword>
<accession>K4F773</accession>
<protein>
    <submittedName>
        <fullName evidence="1">Uncharacterized protein</fullName>
    </submittedName>
</protein>